<evidence type="ECO:0000256" key="1">
    <source>
        <dbReference type="SAM" id="SignalP"/>
    </source>
</evidence>
<sequence>MLLCMLLQVSGSWYVIAMSSDNCLIPGLFNAFFWPSVALDITGQATANVYEAVLKIKINDCCATDPQPFLLKNNTMFEVDSNNEPTGDPDVLLHSGCPDCLVVRKEDTVNLLLLISRRKNVTAAELKEFETQAECLAWYKPLILNTEHGYENCSTVDDDTADPTAMMDLIHQRLANTYAVPLNCMSEKFLYYPRVGFEWVQQKWSSLW</sequence>
<feature type="chain" id="PRO_5040838873" evidence="1">
    <location>
        <begin position="18"/>
        <end position="208"/>
    </location>
</feature>
<dbReference type="AlphaFoldDB" id="A0A9W2XTM8"/>
<evidence type="ECO:0000313" key="2">
    <source>
        <dbReference type="Proteomes" id="UP000515150"/>
    </source>
</evidence>
<organism evidence="2 3">
    <name type="scientific">Betta splendens</name>
    <name type="common">Siamese fighting fish</name>
    <dbReference type="NCBI Taxonomy" id="158456"/>
    <lineage>
        <taxon>Eukaryota</taxon>
        <taxon>Metazoa</taxon>
        <taxon>Chordata</taxon>
        <taxon>Craniata</taxon>
        <taxon>Vertebrata</taxon>
        <taxon>Euteleostomi</taxon>
        <taxon>Actinopterygii</taxon>
        <taxon>Neopterygii</taxon>
        <taxon>Teleostei</taxon>
        <taxon>Neoteleostei</taxon>
        <taxon>Acanthomorphata</taxon>
        <taxon>Anabantaria</taxon>
        <taxon>Anabantiformes</taxon>
        <taxon>Anabantoidei</taxon>
        <taxon>Osphronemidae</taxon>
        <taxon>Betta</taxon>
    </lineage>
</organism>
<keyword evidence="2" id="KW-1185">Reference proteome</keyword>
<dbReference type="OrthoDB" id="8931017at2759"/>
<keyword evidence="1" id="KW-0732">Signal</keyword>
<dbReference type="Proteomes" id="UP000515150">
    <property type="component" value="Chromosome 5"/>
</dbReference>
<dbReference type="GeneID" id="129604179"/>
<dbReference type="Gene3D" id="2.40.128.20">
    <property type="match status" value="1"/>
</dbReference>
<dbReference type="KEGG" id="bspl:129604179"/>
<reference evidence="3" key="1">
    <citation type="submission" date="2025-08" db="UniProtKB">
        <authorList>
            <consortium name="RefSeq"/>
        </authorList>
    </citation>
    <scope>IDENTIFICATION</scope>
</reference>
<dbReference type="InterPro" id="IPR012674">
    <property type="entry name" value="Calycin"/>
</dbReference>
<gene>
    <name evidence="3" type="primary">LOC129604179</name>
</gene>
<name>A0A9W2XTM8_BETSP</name>
<dbReference type="SUPFAM" id="SSF50814">
    <property type="entry name" value="Lipocalins"/>
    <property type="match status" value="1"/>
</dbReference>
<feature type="signal peptide" evidence="1">
    <location>
        <begin position="1"/>
        <end position="17"/>
    </location>
</feature>
<dbReference type="RefSeq" id="XP_055365228.1">
    <property type="nucleotide sequence ID" value="XM_055509253.1"/>
</dbReference>
<protein>
    <submittedName>
        <fullName evidence="3">Uncharacterized protein LOC129604179 isoform X1</fullName>
    </submittedName>
</protein>
<evidence type="ECO:0000313" key="3">
    <source>
        <dbReference type="RefSeq" id="XP_055365228.1"/>
    </source>
</evidence>
<proteinExistence type="predicted"/>
<accession>A0A9W2XTM8</accession>